<feature type="region of interest" description="Disordered" evidence="1">
    <location>
        <begin position="394"/>
        <end position="450"/>
    </location>
</feature>
<reference evidence="2 3" key="1">
    <citation type="journal article" date="2019" name="Mol. Ecol. Resour.">
        <title>Improving Illumina assemblies with Hi-C and long reads: an example with the North African dromedary.</title>
        <authorList>
            <person name="Elbers J.P."/>
            <person name="Rogers M.F."/>
            <person name="Perelman P.L."/>
            <person name="Proskuryakova A.A."/>
            <person name="Serdyukova N.A."/>
            <person name="Johnson W.E."/>
            <person name="Horin P."/>
            <person name="Corander J."/>
            <person name="Murphy D."/>
            <person name="Burger P.A."/>
        </authorList>
    </citation>
    <scope>NUCLEOTIDE SEQUENCE [LARGE SCALE GENOMIC DNA]</scope>
    <source>
        <strain evidence="2">Drom800</strain>
        <tissue evidence="2">Blood</tissue>
    </source>
</reference>
<evidence type="ECO:0000313" key="3">
    <source>
        <dbReference type="Proteomes" id="UP000299084"/>
    </source>
</evidence>
<feature type="compositionally biased region" description="Basic and acidic residues" evidence="1">
    <location>
        <begin position="331"/>
        <end position="344"/>
    </location>
</feature>
<dbReference type="Proteomes" id="UP000299084">
    <property type="component" value="Unassembled WGS sequence"/>
</dbReference>
<proteinExistence type="predicted"/>
<organism evidence="2 3">
    <name type="scientific">Camelus dromedarius</name>
    <name type="common">Dromedary</name>
    <name type="synonym">Arabian camel</name>
    <dbReference type="NCBI Taxonomy" id="9838"/>
    <lineage>
        <taxon>Eukaryota</taxon>
        <taxon>Metazoa</taxon>
        <taxon>Chordata</taxon>
        <taxon>Craniata</taxon>
        <taxon>Vertebrata</taxon>
        <taxon>Euteleostomi</taxon>
        <taxon>Mammalia</taxon>
        <taxon>Eutheria</taxon>
        <taxon>Laurasiatheria</taxon>
        <taxon>Artiodactyla</taxon>
        <taxon>Tylopoda</taxon>
        <taxon>Camelidae</taxon>
        <taxon>Camelus</taxon>
    </lineage>
</organism>
<feature type="region of interest" description="Disordered" evidence="1">
    <location>
        <begin position="274"/>
        <end position="347"/>
    </location>
</feature>
<feature type="region of interest" description="Disordered" evidence="1">
    <location>
        <begin position="165"/>
        <end position="217"/>
    </location>
</feature>
<feature type="compositionally biased region" description="Pro residues" evidence="1">
    <location>
        <begin position="86"/>
        <end position="96"/>
    </location>
</feature>
<feature type="compositionally biased region" description="Basic and acidic residues" evidence="1">
    <location>
        <begin position="415"/>
        <end position="433"/>
    </location>
</feature>
<sequence length="450" mass="48697">MSSLDFTDFSEPDAHFLRQVPRQSYRGGGVWGPSAASLCIHLPILLRQFQALPQEDTVGPGGGGEGTGSRNKLGWQGRRTTRGSQDPPPHPSPPAPPHHRLPARDAASSGYLLLPNRNHLPLQLQTSLVPPGGPALRVTSWDHSPGYTQPGAGLGWARRPKAASLSAWGPSAPLQELRGRNDKKGGKEPRETIFGDCPPQSFPGPPGDAENARGLHLPGAEKGPSLYFCFSAGKYTALSRICEFHSCEVPGPDDTVSWLQSDIIHISPSTFVTRNAKQDQSDSNHSISTTSHGRGHIRTSMCDSSPPTNAEADIPSPRPSPGQGPIGRTEYGLDEHDGTTEPHRQRFRHHTAVKLPQTALGSAHRLRWDSSGREFAPQRPGPERQHLCPPQILRGETPKAADGRLPLTALNNSGREQRAQIPERLHSHAESHPLEMQGQRAGNPTYEPGS</sequence>
<evidence type="ECO:0000313" key="2">
    <source>
        <dbReference type="EMBL" id="KAB1253832.1"/>
    </source>
</evidence>
<name>A0A5N4C4M6_CAMDR</name>
<keyword evidence="3" id="KW-1185">Reference proteome</keyword>
<dbReference type="AlphaFoldDB" id="A0A5N4C4M6"/>
<dbReference type="EMBL" id="JWIN03000035">
    <property type="protein sequence ID" value="KAB1253832.1"/>
    <property type="molecule type" value="Genomic_DNA"/>
</dbReference>
<protein>
    <submittedName>
        <fullName evidence="2">Uncharacterized protein</fullName>
    </submittedName>
</protein>
<accession>A0A5N4C4M6</accession>
<feature type="compositionally biased region" description="Polar residues" evidence="1">
    <location>
        <begin position="283"/>
        <end position="292"/>
    </location>
</feature>
<evidence type="ECO:0000256" key="1">
    <source>
        <dbReference type="SAM" id="MobiDB-lite"/>
    </source>
</evidence>
<gene>
    <name evidence="2" type="ORF">Cadr_000027090</name>
</gene>
<feature type="compositionally biased region" description="Basic and acidic residues" evidence="1">
    <location>
        <begin position="177"/>
        <end position="193"/>
    </location>
</feature>
<feature type="region of interest" description="Disordered" evidence="1">
    <location>
        <begin position="55"/>
        <end position="103"/>
    </location>
</feature>
<comment type="caution">
    <text evidence="2">The sequence shown here is derived from an EMBL/GenBank/DDBJ whole genome shotgun (WGS) entry which is preliminary data.</text>
</comment>